<dbReference type="GO" id="GO:0005739">
    <property type="term" value="C:mitochondrion"/>
    <property type="evidence" value="ECO:0007669"/>
    <property type="project" value="UniProtKB-ARBA"/>
</dbReference>
<name>Q8HMZ3_SCHJY</name>
<dbReference type="Gene3D" id="3.10.28.10">
    <property type="entry name" value="Homing endonucleases"/>
    <property type="match status" value="1"/>
</dbReference>
<gene>
    <name evidence="2" type="primary">orf281</name>
</gene>
<dbReference type="RefSeq" id="NP_705623.1">
    <property type="nucleotide sequence ID" value="NC_004332.1"/>
</dbReference>
<dbReference type="PANTHER" id="PTHR36181:SF3">
    <property type="entry name" value="INTRON-ENCODED DNA ENDONUCLEASE AI5 BETA"/>
    <property type="match status" value="1"/>
</dbReference>
<protein>
    <submittedName>
        <fullName evidence="2">Orf281</fullName>
    </submittedName>
</protein>
<dbReference type="SUPFAM" id="SSF55608">
    <property type="entry name" value="Homing endonucleases"/>
    <property type="match status" value="2"/>
</dbReference>
<feature type="domain" description="Homing endonuclease LAGLIDADG" evidence="1">
    <location>
        <begin position="208"/>
        <end position="272"/>
    </location>
</feature>
<dbReference type="InterPro" id="IPR004860">
    <property type="entry name" value="LAGLIDADG_dom"/>
</dbReference>
<geneLocation type="mitochondrion" evidence="2"/>
<dbReference type="PANTHER" id="PTHR36181">
    <property type="entry name" value="INTRON-ENCODED ENDONUCLEASE AI3-RELATED"/>
    <property type="match status" value="1"/>
</dbReference>
<dbReference type="GeneID" id="805359"/>
<reference evidence="2" key="1">
    <citation type="submission" date="2002-09" db="EMBL/GenBank/DDBJ databases">
        <authorList>
            <person name="Lang F.B.F."/>
        </authorList>
    </citation>
    <scope>NUCLEOTIDE SEQUENCE</scope>
</reference>
<organism evidence="2">
    <name type="scientific">Schizosaccharomyces japonicus (strain yFS275 / FY16936)</name>
    <name type="common">Fission yeast</name>
    <dbReference type="NCBI Taxonomy" id="402676"/>
    <lineage>
        <taxon>Eukaryota</taxon>
        <taxon>Fungi</taxon>
        <taxon>Dikarya</taxon>
        <taxon>Ascomycota</taxon>
        <taxon>Taphrinomycotina</taxon>
        <taxon>Schizosaccharomycetes</taxon>
        <taxon>Schizosaccharomycetales</taxon>
        <taxon>Schizosaccharomycetaceae</taxon>
        <taxon>Schizosaccharomyces</taxon>
    </lineage>
</organism>
<keyword evidence="2" id="KW-0496">Mitochondrion</keyword>
<dbReference type="GO" id="GO:0004519">
    <property type="term" value="F:endonuclease activity"/>
    <property type="evidence" value="ECO:0007669"/>
    <property type="project" value="InterPro"/>
</dbReference>
<dbReference type="EMBL" id="AF547983">
    <property type="protein sequence ID" value="AAN37916.1"/>
    <property type="molecule type" value="Genomic_DNA"/>
</dbReference>
<sequence length="281" mass="33111">MLLYTGTSSINLKYSLTNVNKVTKFKSRGQSVGNYLINRKLIGTSETTRNKITEKVKKISIHVPQHIKPNDKELGNYLAGLIDSSDALFNNKLQLFIIFNLSDIRLVYNIKTRIGYGKIMRKKDEILLLITKPKGIEKVINLINNKFRSVNVFNQITNMILINPQYYELNKNIKLQTNVSLDLNNFWLTGLAERTIQFNQSSQLLNCQMYHKKNYFLSLIKNWFGGNIKFIPHKNIYCYNSINYSSARKILKYFDHYPLMSDRYIEYLKFRKKYIEINQIY</sequence>
<evidence type="ECO:0000259" key="1">
    <source>
        <dbReference type="Pfam" id="PF00961"/>
    </source>
</evidence>
<dbReference type="AlphaFoldDB" id="Q8HMZ3"/>
<dbReference type="Pfam" id="PF00961">
    <property type="entry name" value="LAGLIDADG_1"/>
    <property type="match status" value="1"/>
</dbReference>
<dbReference type="InterPro" id="IPR027434">
    <property type="entry name" value="Homing_endonucl"/>
</dbReference>
<reference evidence="2" key="2">
    <citation type="journal article" date="2003" name="Nucleic Acids Res.">
        <title>A comparison of three fission yeast mitochondrial genomes.</title>
        <authorList>
            <person name="Bullerwell C.E."/>
            <person name="Leigh J."/>
            <person name="Forget L."/>
            <person name="Lang B.F."/>
        </authorList>
    </citation>
    <scope>NUCLEOTIDE SEQUENCE [LARGE SCALE GENOMIC DNA]</scope>
</reference>
<accession>Q8HMZ3</accession>
<dbReference type="VEuPathDB" id="FungiDB:ScjafMp05"/>
<proteinExistence type="predicted"/>
<dbReference type="InterPro" id="IPR051289">
    <property type="entry name" value="LAGLIDADG_Endonuclease"/>
</dbReference>
<evidence type="ECO:0000313" key="2">
    <source>
        <dbReference type="EMBL" id="AAN37916.1"/>
    </source>
</evidence>